<organism evidence="1 2">
    <name type="scientific">Streptoalloteichus tenebrarius (strain ATCC 17920 / DSM 40477 / JCM 4838 / CBS 697.72 / NBRC 16177 / NCIMB 11028 / NRRL B-12390 / A12253. 1 / ISP 5477)</name>
    <name type="common">Streptomyces tenebrarius</name>
    <dbReference type="NCBI Taxonomy" id="1933"/>
    <lineage>
        <taxon>Bacteria</taxon>
        <taxon>Bacillati</taxon>
        <taxon>Actinomycetota</taxon>
        <taxon>Actinomycetes</taxon>
        <taxon>Pseudonocardiales</taxon>
        <taxon>Pseudonocardiaceae</taxon>
        <taxon>Streptoalloteichus</taxon>
    </lineage>
</organism>
<reference evidence="1 2" key="1">
    <citation type="submission" date="2022-06" db="EMBL/GenBank/DDBJ databases">
        <title>Genomic Encyclopedia of Archaeal and Bacterial Type Strains, Phase II (KMG-II): from individual species to whole genera.</title>
        <authorList>
            <person name="Goeker M."/>
        </authorList>
    </citation>
    <scope>NUCLEOTIDE SEQUENCE [LARGE SCALE GENOMIC DNA]</scope>
    <source>
        <strain evidence="1 2">DSM 40477</strain>
    </source>
</reference>
<sequence length="260" mass="28807">MSGLLALLVVVAATIVSGAGVGAAAERSWNQDAVAERSCVETKAVLNVLAHSDDLAQVKPALEKWISDLERAAEQIPNDQRPTYATHVAQLRQLRTDLDGVDPGSALKQLRAMVWPAKHQVDNWNAYRAAFTTLATSTDLVEVKTALDWWVKDLTAQSPYVPEAQRPDHDRYVAWVRQLRADLEGRNADHALDVIRQITVALKQKYDASAPTPPRAASHTQLLAQEPGLRRTPTTRSVRHALMPQPARRLSASLDRVIRW</sequence>
<comment type="caution">
    <text evidence="1">The sequence shown here is derived from an EMBL/GenBank/DDBJ whole genome shotgun (WGS) entry which is preliminary data.</text>
</comment>
<proteinExistence type="predicted"/>
<protein>
    <recommendedName>
        <fullName evidence="3">Secreted protein</fullName>
    </recommendedName>
</protein>
<name>A0ABT1HTG2_STRSD</name>
<evidence type="ECO:0000313" key="1">
    <source>
        <dbReference type="EMBL" id="MCP2258808.1"/>
    </source>
</evidence>
<evidence type="ECO:0008006" key="3">
    <source>
        <dbReference type="Google" id="ProtNLM"/>
    </source>
</evidence>
<dbReference type="EMBL" id="JAMTCP010000011">
    <property type="protein sequence ID" value="MCP2258808.1"/>
    <property type="molecule type" value="Genomic_DNA"/>
</dbReference>
<dbReference type="RefSeq" id="WP_253669726.1">
    <property type="nucleotide sequence ID" value="NZ_JAMTCP010000011.1"/>
</dbReference>
<keyword evidence="2" id="KW-1185">Reference proteome</keyword>
<evidence type="ECO:0000313" key="2">
    <source>
        <dbReference type="Proteomes" id="UP001205311"/>
    </source>
</evidence>
<accession>A0ABT1HTG2</accession>
<dbReference type="Proteomes" id="UP001205311">
    <property type="component" value="Unassembled WGS sequence"/>
</dbReference>
<gene>
    <name evidence="1" type="ORF">LX15_002506</name>
</gene>